<dbReference type="PROSITE" id="PS50937">
    <property type="entry name" value="HTH_MERR_2"/>
    <property type="match status" value="1"/>
</dbReference>
<dbReference type="InterPro" id="IPR036244">
    <property type="entry name" value="TipA-like_antibiotic-bd"/>
</dbReference>
<organism evidence="3 4">
    <name type="scientific">Diplocloster modestus</name>
    <dbReference type="NCBI Taxonomy" id="2850322"/>
    <lineage>
        <taxon>Bacteria</taxon>
        <taxon>Bacillati</taxon>
        <taxon>Bacillota</taxon>
        <taxon>Clostridia</taxon>
        <taxon>Lachnospirales</taxon>
        <taxon>Lachnospiraceae</taxon>
        <taxon>Diplocloster</taxon>
    </lineage>
</organism>
<dbReference type="PANTHER" id="PTHR30204">
    <property type="entry name" value="REDOX-CYCLING DRUG-SENSING TRANSCRIPTIONAL ACTIVATOR SOXR"/>
    <property type="match status" value="1"/>
</dbReference>
<dbReference type="InterPro" id="IPR047057">
    <property type="entry name" value="MerR_fam"/>
</dbReference>
<accession>A0ABS6K2Q0</accession>
<proteinExistence type="predicted"/>
<comment type="caution">
    <text evidence="3">The sequence shown here is derived from an EMBL/GenBank/DDBJ whole genome shotgun (WGS) entry which is preliminary data.</text>
</comment>
<sequence>MKTVKEVSEITGVSIRTLRYYDEIGLLKPTQLTDSGYRLYDLKALEKLQQIMFFRELEIPLAEIKEIMGKPDFDKEQVLSVQKSLLENKRNRLNGIIELINDVREGVNTMNFEAFNEADVEHIISTMQKELSEEQFEEFIKTHGDGSVDNYQKILLDALKNEKVSADLLRWFGSKDKVIASAAPIDKIDEKRLDHNEIYQQLAGLRTVDDEEAERKLISKLADSYKQLLNLDNARAFLIDLSKEYLQDEKLAEANDTQYGKGSAEYIAKAIRRYYGV</sequence>
<dbReference type="EMBL" id="JAHQCX010000001">
    <property type="protein sequence ID" value="MBU9724677.1"/>
    <property type="molecule type" value="Genomic_DNA"/>
</dbReference>
<evidence type="ECO:0000313" key="4">
    <source>
        <dbReference type="Proteomes" id="UP001314681"/>
    </source>
</evidence>
<dbReference type="PANTHER" id="PTHR30204:SF90">
    <property type="entry name" value="HTH-TYPE TRANSCRIPTIONAL ACTIVATOR MTA"/>
    <property type="match status" value="1"/>
</dbReference>
<dbReference type="RefSeq" id="WP_158351789.1">
    <property type="nucleotide sequence ID" value="NZ_JAHQCX010000001.1"/>
</dbReference>
<dbReference type="SUPFAM" id="SSF46955">
    <property type="entry name" value="Putative DNA-binding domain"/>
    <property type="match status" value="1"/>
</dbReference>
<protein>
    <submittedName>
        <fullName evidence="3">MerR family transcriptional regulator</fullName>
    </submittedName>
</protein>
<name>A0ABS6K2Q0_9FIRM</name>
<keyword evidence="4" id="KW-1185">Reference proteome</keyword>
<evidence type="ECO:0000259" key="2">
    <source>
        <dbReference type="PROSITE" id="PS50937"/>
    </source>
</evidence>
<keyword evidence="1" id="KW-0238">DNA-binding</keyword>
<dbReference type="CDD" id="cd01106">
    <property type="entry name" value="HTH_TipAL-Mta"/>
    <property type="match status" value="1"/>
</dbReference>
<dbReference type="Proteomes" id="UP001314681">
    <property type="component" value="Unassembled WGS sequence"/>
</dbReference>
<reference evidence="3 4" key="1">
    <citation type="submission" date="2021-06" db="EMBL/GenBank/DDBJ databases">
        <title>Description of novel taxa of the family Lachnospiraceae.</title>
        <authorList>
            <person name="Chaplin A.V."/>
            <person name="Sokolova S.R."/>
            <person name="Pikina A.P."/>
            <person name="Korzhanova M."/>
            <person name="Belova V."/>
            <person name="Korostin D."/>
            <person name="Efimov B.A."/>
        </authorList>
    </citation>
    <scope>NUCLEOTIDE SEQUENCE [LARGE SCALE GENOMIC DNA]</scope>
    <source>
        <strain evidence="3 4">ASD4241</strain>
    </source>
</reference>
<dbReference type="Pfam" id="PF13411">
    <property type="entry name" value="MerR_1"/>
    <property type="match status" value="1"/>
</dbReference>
<evidence type="ECO:0000313" key="3">
    <source>
        <dbReference type="EMBL" id="MBU9724677.1"/>
    </source>
</evidence>
<dbReference type="SUPFAM" id="SSF89082">
    <property type="entry name" value="Antibiotic binding domain of TipA-like multidrug resistance regulators"/>
    <property type="match status" value="1"/>
</dbReference>
<evidence type="ECO:0000256" key="1">
    <source>
        <dbReference type="ARBA" id="ARBA00023125"/>
    </source>
</evidence>
<dbReference type="Gene3D" id="1.10.1660.10">
    <property type="match status" value="1"/>
</dbReference>
<gene>
    <name evidence="3" type="ORF">KTH90_01480</name>
</gene>
<dbReference type="InterPro" id="IPR000551">
    <property type="entry name" value="MerR-type_HTH_dom"/>
</dbReference>
<dbReference type="SMART" id="SM00422">
    <property type="entry name" value="HTH_MERR"/>
    <property type="match status" value="1"/>
</dbReference>
<feature type="domain" description="HTH merR-type" evidence="2">
    <location>
        <begin position="1"/>
        <end position="70"/>
    </location>
</feature>
<dbReference type="InterPro" id="IPR009061">
    <property type="entry name" value="DNA-bd_dom_put_sf"/>
</dbReference>